<proteinExistence type="predicted"/>
<reference evidence="1" key="1">
    <citation type="submission" date="2018-02" db="EMBL/GenBank/DDBJ databases">
        <title>Rhizophora mucronata_Transcriptome.</title>
        <authorList>
            <person name="Meera S.P."/>
            <person name="Sreeshan A."/>
            <person name="Augustine A."/>
        </authorList>
    </citation>
    <scope>NUCLEOTIDE SEQUENCE</scope>
    <source>
        <tissue evidence="1">Leaf</tissue>
    </source>
</reference>
<dbReference type="AlphaFoldDB" id="A0A2P2JP02"/>
<sequence length="33" mass="4096">MQMRGLTMQSWVIWRRILVITFTDTFPKLLYFC</sequence>
<organism evidence="1">
    <name type="scientific">Rhizophora mucronata</name>
    <name type="common">Asiatic mangrove</name>
    <dbReference type="NCBI Taxonomy" id="61149"/>
    <lineage>
        <taxon>Eukaryota</taxon>
        <taxon>Viridiplantae</taxon>
        <taxon>Streptophyta</taxon>
        <taxon>Embryophyta</taxon>
        <taxon>Tracheophyta</taxon>
        <taxon>Spermatophyta</taxon>
        <taxon>Magnoliopsida</taxon>
        <taxon>eudicotyledons</taxon>
        <taxon>Gunneridae</taxon>
        <taxon>Pentapetalae</taxon>
        <taxon>rosids</taxon>
        <taxon>fabids</taxon>
        <taxon>Malpighiales</taxon>
        <taxon>Rhizophoraceae</taxon>
        <taxon>Rhizophora</taxon>
    </lineage>
</organism>
<evidence type="ECO:0000313" key="1">
    <source>
        <dbReference type="EMBL" id="MBW95197.1"/>
    </source>
</evidence>
<accession>A0A2P2JP02</accession>
<name>A0A2P2JP02_RHIMU</name>
<dbReference type="EMBL" id="GGEC01014714">
    <property type="protein sequence ID" value="MBW95197.1"/>
    <property type="molecule type" value="Transcribed_RNA"/>
</dbReference>
<protein>
    <submittedName>
        <fullName evidence="1">Uncharacterized protein</fullName>
    </submittedName>
</protein>